<feature type="transmembrane region" description="Helical" evidence="1">
    <location>
        <begin position="12"/>
        <end position="30"/>
    </location>
</feature>
<dbReference type="Pfam" id="PF06912">
    <property type="entry name" value="DUF1275"/>
    <property type="match status" value="1"/>
</dbReference>
<feature type="transmembrane region" description="Helical" evidence="1">
    <location>
        <begin position="91"/>
        <end position="111"/>
    </location>
</feature>
<dbReference type="STRING" id="1859473.BG261_05920"/>
<comment type="caution">
    <text evidence="2">The sequence shown here is derived from an EMBL/GenBank/DDBJ whole genome shotgun (WGS) entry which is preliminary data.</text>
</comment>
<evidence type="ECO:0000313" key="2">
    <source>
        <dbReference type="EMBL" id="OFI48444.1"/>
    </source>
</evidence>
<sequence length="221" mass="24915">MNKKSYHMAERLRTASMLTFIGGFMDAYSFKTQGGHFSGMQTGNMIYLMMELAAGRYWSALSYLLPIVCFILGAMFTYFIRKKITEKRGPWYLTSATLMFIGIFIIGLSSMTSYNQLTVALLAFFAAIQAETFKHVRGTPYANIMMTGNLKSFSVFLAQGISERDPIYIRKARNTFLVVLAFAFGAYLSAKLSNYMGSNTIFLLMIPFAALICILYGEEKK</sequence>
<dbReference type="PANTHER" id="PTHR37314">
    <property type="entry name" value="SLR0142 PROTEIN"/>
    <property type="match status" value="1"/>
</dbReference>
<organism evidence="2 3">
    <name type="scientific">Floricoccus tropicus</name>
    <dbReference type="NCBI Taxonomy" id="1859473"/>
    <lineage>
        <taxon>Bacteria</taxon>
        <taxon>Bacillati</taxon>
        <taxon>Bacillota</taxon>
        <taxon>Bacilli</taxon>
        <taxon>Lactobacillales</taxon>
        <taxon>Streptococcaceae</taxon>
        <taxon>Floricoccus</taxon>
    </lineage>
</organism>
<accession>A0A1E8GJK8</accession>
<feature type="transmembrane region" description="Helical" evidence="1">
    <location>
        <begin position="196"/>
        <end position="217"/>
    </location>
</feature>
<keyword evidence="1" id="KW-1133">Transmembrane helix</keyword>
<dbReference type="Proteomes" id="UP000178622">
    <property type="component" value="Unassembled WGS sequence"/>
</dbReference>
<dbReference type="SUPFAM" id="SSF103473">
    <property type="entry name" value="MFS general substrate transporter"/>
    <property type="match status" value="1"/>
</dbReference>
<gene>
    <name evidence="2" type="ORF">BG261_05920</name>
</gene>
<evidence type="ECO:0008006" key="4">
    <source>
        <dbReference type="Google" id="ProtNLM"/>
    </source>
</evidence>
<dbReference type="InterPro" id="IPR010699">
    <property type="entry name" value="DUF1275"/>
</dbReference>
<name>A0A1E8GJK8_9LACT</name>
<feature type="transmembrane region" description="Helical" evidence="1">
    <location>
        <begin position="117"/>
        <end position="136"/>
    </location>
</feature>
<dbReference type="InterPro" id="IPR036259">
    <property type="entry name" value="MFS_trans_sf"/>
</dbReference>
<feature type="transmembrane region" description="Helical" evidence="1">
    <location>
        <begin position="174"/>
        <end position="190"/>
    </location>
</feature>
<protein>
    <recommendedName>
        <fullName evidence="4">DUF1275 family protein</fullName>
    </recommendedName>
</protein>
<proteinExistence type="predicted"/>
<evidence type="ECO:0000256" key="1">
    <source>
        <dbReference type="SAM" id="Phobius"/>
    </source>
</evidence>
<dbReference type="AlphaFoldDB" id="A0A1E8GJK8"/>
<dbReference type="PANTHER" id="PTHR37314:SF4">
    <property type="entry name" value="UPF0700 TRANSMEMBRANE PROTEIN YOAK"/>
    <property type="match status" value="1"/>
</dbReference>
<reference evidence="3" key="1">
    <citation type="submission" date="2016-09" db="EMBL/GenBank/DDBJ databases">
        <title>Draft genome sequence of a novel species of the family Streptococcaceae isolated from flowers.</title>
        <authorList>
            <person name="Chuah L.-O."/>
            <person name="Yap K.-P."/>
            <person name="Thong K.L."/>
            <person name="Liong M.T."/>
            <person name="Ahmad R."/>
            <person name="Rusul G."/>
        </authorList>
    </citation>
    <scope>NUCLEOTIDE SEQUENCE [LARGE SCALE GENOMIC DNA]</scope>
    <source>
        <strain evidence="3">DF1</strain>
    </source>
</reference>
<keyword evidence="3" id="KW-1185">Reference proteome</keyword>
<feature type="transmembrane region" description="Helical" evidence="1">
    <location>
        <begin position="57"/>
        <end position="79"/>
    </location>
</feature>
<keyword evidence="1" id="KW-0472">Membrane</keyword>
<keyword evidence="1" id="KW-0812">Transmembrane</keyword>
<evidence type="ECO:0000313" key="3">
    <source>
        <dbReference type="Proteomes" id="UP000178622"/>
    </source>
</evidence>
<dbReference type="EMBL" id="MKIR01000024">
    <property type="protein sequence ID" value="OFI48444.1"/>
    <property type="molecule type" value="Genomic_DNA"/>
</dbReference>